<gene>
    <name evidence="2" type="ORF">ME9_00436</name>
</gene>
<organism evidence="2 3">
    <name type="scientific">Bartonella taylorii 8TBB</name>
    <dbReference type="NCBI Taxonomy" id="1094560"/>
    <lineage>
        <taxon>Bacteria</taxon>
        <taxon>Pseudomonadati</taxon>
        <taxon>Pseudomonadota</taxon>
        <taxon>Alphaproteobacteria</taxon>
        <taxon>Hyphomicrobiales</taxon>
        <taxon>Bartonellaceae</taxon>
        <taxon>Bartonella</taxon>
    </lineage>
</organism>
<dbReference type="InterPro" id="IPR008635">
    <property type="entry name" value="Coiled_stalk_dom"/>
</dbReference>
<dbReference type="Proteomes" id="UP000002648">
    <property type="component" value="Unassembled WGS sequence"/>
</dbReference>
<comment type="caution">
    <text evidence="2">The sequence shown here is derived from an EMBL/GenBank/DDBJ whole genome shotgun (WGS) entry which is preliminary data.</text>
</comment>
<feature type="domain" description="Trimeric autotransporter adhesin YadA-like stalk" evidence="1">
    <location>
        <begin position="742"/>
        <end position="769"/>
    </location>
</feature>
<dbReference type="InterPro" id="IPR011049">
    <property type="entry name" value="Serralysin-like_metalloprot_C"/>
</dbReference>
<name>A0A9P2W3I2_BARTA</name>
<dbReference type="Gene3D" id="2.150.10.10">
    <property type="entry name" value="Serralysin-like metalloprotease, C-terminal"/>
    <property type="match status" value="3"/>
</dbReference>
<sequence length="869" mass="92251">MKKVYAKLAGRKLNFFSPVYKASFVKMLSLSSIVALLSSASPVYSKTVSPKEAFLISAKSSSIVFPQSVISVYDDYNVDASDQENYVTALQGGSTLVESAVSDYVNFLINTLSKNSNDNVIVNILAAYSNSLPKSKFSAEEQYQKFITSPQLSNFSSSIPQQLAQDGGDVGIINRFVRSRDDVATRDSSDGNIRLGNPGKIYSIKHSIMIGNNIDYYYNNNVNGFRINSVIIGNNAGGGGTLYSNNRLVAIGYKAYAYRDDNVALGAHSHMGMEKDIAGYDPLTNASSKQQDDIWRNTLGGVGIGSSDNKTRRITGVAAGDKDTDAVNVAQLKAVREIAKTGWKLSVGEKTTNVDADNSLSFSSGSDNFKIVSDKNKITFDLARAITADSIKVGENTLDATGLVIKSGPKMTTAGIGAGNQKITGVAKGTEGTDAVNFAQLKEIKEQVASSGLVAQDTQTKDITIGKGTDGNKISIANKDGKGRVISGIANGAISDASTEAITGQQLHQFGTSIAGYFGGGAKYENGQWSTPKFKVKTVKDDGTESEQSYENVASAFEGVSKSITKIQNNITKEINNVVTKVEGDSLSWSKEDGAFVAKHGAEDAKTNSKIRFLANGDVSKDSTDAINGSQLYSLGDTFATYLGGGAKYENGEWTAPKFKVKTVKDDGSDVEDKEYKTVAEALAGVGTSITNVKKEINNEITNVKGDSLVKWDEATKLIKIGEEKEGSKINIKNKDGGARTISGVAAGSAETDAVNFSQLQKVEKDVKEQVAASSFVKQDLETKHLTIGKETDGDKIDIANNKNEKRTLAGIKGGALSADSNEAITGSQINKIGEDVAGFFGGGAAFSGGAFTKPSYEIHSIRTNGEVG</sequence>
<feature type="domain" description="Trimeric autotransporter adhesin YadA-like stalk" evidence="1">
    <location>
        <begin position="313"/>
        <end position="349"/>
    </location>
</feature>
<feature type="non-terminal residue" evidence="2">
    <location>
        <position position="869"/>
    </location>
</feature>
<dbReference type="Gene3D" id="6.10.250.2030">
    <property type="match status" value="2"/>
</dbReference>
<dbReference type="Gene3D" id="6.10.250.2120">
    <property type="match status" value="1"/>
</dbReference>
<feature type="domain" description="Trimeric autotransporter adhesin YadA-like stalk" evidence="1">
    <location>
        <begin position="422"/>
        <end position="452"/>
    </location>
</feature>
<dbReference type="Gene3D" id="1.20.5.170">
    <property type="match status" value="1"/>
</dbReference>
<dbReference type="AlphaFoldDB" id="A0A9P2W3I2"/>
<evidence type="ECO:0000259" key="1">
    <source>
        <dbReference type="Pfam" id="PF05662"/>
    </source>
</evidence>
<accession>A0A9P2W3I2</accession>
<keyword evidence="3" id="KW-1185">Reference proteome</keyword>
<dbReference type="Gene3D" id="2.20.70.140">
    <property type="match status" value="1"/>
</dbReference>
<dbReference type="GO" id="GO:0019867">
    <property type="term" value="C:outer membrane"/>
    <property type="evidence" value="ECO:0007669"/>
    <property type="project" value="InterPro"/>
</dbReference>
<protein>
    <recommendedName>
        <fullName evidence="1">Trimeric autotransporter adhesin YadA-like stalk domain-containing protein</fullName>
    </recommendedName>
</protein>
<proteinExistence type="predicted"/>
<dbReference type="SUPFAM" id="SSF101967">
    <property type="entry name" value="Adhesin YadA, collagen-binding domain"/>
    <property type="match status" value="3"/>
</dbReference>
<feature type="domain" description="Trimeric autotransporter adhesin YadA-like stalk" evidence="1">
    <location>
        <begin position="615"/>
        <end position="648"/>
    </location>
</feature>
<feature type="domain" description="Trimeric autotransporter adhesin YadA-like stalk" evidence="1">
    <location>
        <begin position="486"/>
        <end position="523"/>
    </location>
</feature>
<dbReference type="Gene3D" id="6.20.50.100">
    <property type="match status" value="1"/>
</dbReference>
<reference evidence="2 3" key="1">
    <citation type="submission" date="2012-03" db="EMBL/GenBank/DDBJ databases">
        <title>The Genome Sequence of Bartonella taylorii 8TBB.</title>
        <authorList>
            <consortium name="The Broad Institute Genome Sequencing Platform"/>
            <consortium name="The Broad Institute Genome Sequencing Center for Infectious Disease"/>
            <person name="Feldgarden M."/>
            <person name="Kirby J."/>
            <person name="Kosoy M."/>
            <person name="Birtles R."/>
            <person name="Probert W.S."/>
            <person name="Chiaraviglio L."/>
            <person name="Young S.K."/>
            <person name="Zeng Q."/>
            <person name="Gargeya S."/>
            <person name="Fitzgerald M."/>
            <person name="Haas B."/>
            <person name="Abouelleil A."/>
            <person name="Alvarado L."/>
            <person name="Arachchi H.M."/>
            <person name="Berlin A."/>
            <person name="Chapman S.B."/>
            <person name="Gearin G."/>
            <person name="Goldberg J."/>
            <person name="Griggs A."/>
            <person name="Gujja S."/>
            <person name="Hansen M."/>
            <person name="Heiman D."/>
            <person name="Howarth C."/>
            <person name="Larimer J."/>
            <person name="Lui A."/>
            <person name="MacDonald P.J.P."/>
            <person name="McCowen C."/>
            <person name="Montmayeur A."/>
            <person name="Murphy C."/>
            <person name="Neiman D."/>
            <person name="Pearson M."/>
            <person name="Priest M."/>
            <person name="Roberts A."/>
            <person name="Saif S."/>
            <person name="Shea T."/>
            <person name="Sisk P."/>
            <person name="Stolte C."/>
            <person name="Sykes S."/>
            <person name="Wortman J."/>
            <person name="Nusbaum C."/>
            <person name="Birren B."/>
        </authorList>
    </citation>
    <scope>NUCLEOTIDE SEQUENCE [LARGE SCALE GENOMIC DNA]</scope>
    <source>
        <strain evidence="2 3">8TBB</strain>
    </source>
</reference>
<evidence type="ECO:0000313" key="3">
    <source>
        <dbReference type="Proteomes" id="UP000002648"/>
    </source>
</evidence>
<dbReference type="EMBL" id="AIMD01000013">
    <property type="protein sequence ID" value="EJF97350.1"/>
    <property type="molecule type" value="Genomic_DNA"/>
</dbReference>
<evidence type="ECO:0000313" key="2">
    <source>
        <dbReference type="EMBL" id="EJF97350.1"/>
    </source>
</evidence>
<dbReference type="Pfam" id="PF05662">
    <property type="entry name" value="YadA_stalk"/>
    <property type="match status" value="5"/>
</dbReference>